<evidence type="ECO:0000256" key="7">
    <source>
        <dbReference type="PROSITE-ProRule" id="PRU00581"/>
    </source>
</evidence>
<keyword evidence="6" id="KW-0325">Glycoprotein</keyword>
<dbReference type="PRINTS" id="PR00220">
    <property type="entry name" value="SYNAPTOPHYSN"/>
</dbReference>
<evidence type="ECO:0000259" key="9">
    <source>
        <dbReference type="PROSITE" id="PS51225"/>
    </source>
</evidence>
<keyword evidence="4 8" id="KW-1133">Transmembrane helix</keyword>
<organism evidence="10">
    <name type="scientific">Lepeophtheirus salmonis</name>
    <name type="common">Salmon louse</name>
    <name type="synonym">Caligus salmonis</name>
    <dbReference type="NCBI Taxonomy" id="72036"/>
    <lineage>
        <taxon>Eukaryota</taxon>
        <taxon>Metazoa</taxon>
        <taxon>Ecdysozoa</taxon>
        <taxon>Arthropoda</taxon>
        <taxon>Crustacea</taxon>
        <taxon>Multicrustacea</taxon>
        <taxon>Hexanauplia</taxon>
        <taxon>Copepoda</taxon>
        <taxon>Siphonostomatoida</taxon>
        <taxon>Caligidae</taxon>
        <taxon>Lepeophtheirus</taxon>
    </lineage>
</organism>
<dbReference type="InterPro" id="IPR001285">
    <property type="entry name" value="Synaptophysin/porin"/>
</dbReference>
<evidence type="ECO:0000256" key="6">
    <source>
        <dbReference type="ARBA" id="ARBA00023180"/>
    </source>
</evidence>
<evidence type="ECO:0000256" key="3">
    <source>
        <dbReference type="ARBA" id="ARBA00022692"/>
    </source>
</evidence>
<dbReference type="Pfam" id="PF01284">
    <property type="entry name" value="MARVEL"/>
    <property type="match status" value="1"/>
</dbReference>
<feature type="non-terminal residue" evidence="10">
    <location>
        <position position="1"/>
    </location>
</feature>
<evidence type="ECO:0000256" key="5">
    <source>
        <dbReference type="ARBA" id="ARBA00023136"/>
    </source>
</evidence>
<feature type="transmembrane region" description="Helical" evidence="8">
    <location>
        <begin position="236"/>
        <end position="256"/>
    </location>
</feature>
<dbReference type="InterPro" id="IPR008253">
    <property type="entry name" value="Marvel"/>
</dbReference>
<dbReference type="GO" id="GO:0030672">
    <property type="term" value="C:synaptic vesicle membrane"/>
    <property type="evidence" value="ECO:0007669"/>
    <property type="project" value="TreeGrafter"/>
</dbReference>
<feature type="transmembrane region" description="Helical" evidence="8">
    <location>
        <begin position="47"/>
        <end position="65"/>
    </location>
</feature>
<feature type="transmembrane region" description="Helical" evidence="8">
    <location>
        <begin position="162"/>
        <end position="183"/>
    </location>
</feature>
<dbReference type="OrthoDB" id="10006326at2759"/>
<proteinExistence type="inferred from homology"/>
<reference evidence="10" key="1">
    <citation type="submission" date="2014-05" db="EMBL/GenBank/DDBJ databases">
        <authorList>
            <person name="Chronopoulou M."/>
        </authorList>
    </citation>
    <scope>NUCLEOTIDE SEQUENCE</scope>
    <source>
        <tissue evidence="10">Whole organism</tissue>
    </source>
</reference>
<evidence type="ECO:0000313" key="10">
    <source>
        <dbReference type="EMBL" id="CDW29242.1"/>
    </source>
</evidence>
<keyword evidence="3 7" id="KW-0812">Transmembrane</keyword>
<keyword evidence="5 7" id="KW-0472">Membrane</keyword>
<dbReference type="AlphaFoldDB" id="A0A0K2TU85"/>
<feature type="domain" description="MARVEL" evidence="9">
    <location>
        <begin position="41"/>
        <end position="260"/>
    </location>
</feature>
<sequence>HSDVYFESIDIQPNIRISSPQMPLYLRCWQPIGSTVMDTQVLKEPRGLMRCLEFFFAILAFATLADFSGSFNYSIFCTNDPENGHSVSHGFQYPFRLDHQAPVSFNCSDETVKHNISVPGDFSSDAKFFVFTGVISFLGSLGSIIIYVFFSPLYADESKKPPMIDFWFTLVIAVFWLSASAAWTNGLITLKWIASAEWIFTSNKHPCGQTSTGTYILTKIKECIIEEKGHFVGANISALLGYLNFFLWASNLWFIYKETSWFSNKSGSQPLEG</sequence>
<evidence type="ECO:0000256" key="4">
    <source>
        <dbReference type="ARBA" id="ARBA00022989"/>
    </source>
</evidence>
<dbReference type="EMBL" id="HACA01011881">
    <property type="protein sequence ID" value="CDW29242.1"/>
    <property type="molecule type" value="Transcribed_RNA"/>
</dbReference>
<name>A0A0K2TU85_LEPSM</name>
<accession>A0A0K2TU85</accession>
<evidence type="ECO:0000256" key="1">
    <source>
        <dbReference type="ARBA" id="ARBA00004141"/>
    </source>
</evidence>
<protein>
    <recommendedName>
        <fullName evidence="9">MARVEL domain-containing protein</fullName>
    </recommendedName>
</protein>
<dbReference type="PANTHER" id="PTHR10306:SF17">
    <property type="entry name" value="MARVEL DOMAIN-CONTAINING PROTEIN"/>
    <property type="match status" value="1"/>
</dbReference>
<comment type="subcellular location">
    <subcellularLocation>
        <location evidence="1">Membrane</location>
        <topology evidence="1">Multi-pass membrane protein</topology>
    </subcellularLocation>
</comment>
<dbReference type="PROSITE" id="PS51225">
    <property type="entry name" value="MARVEL"/>
    <property type="match status" value="1"/>
</dbReference>
<evidence type="ECO:0000256" key="2">
    <source>
        <dbReference type="ARBA" id="ARBA00006476"/>
    </source>
</evidence>
<feature type="transmembrane region" description="Helical" evidence="8">
    <location>
        <begin position="128"/>
        <end position="150"/>
    </location>
</feature>
<evidence type="ECO:0000256" key="8">
    <source>
        <dbReference type="SAM" id="Phobius"/>
    </source>
</evidence>
<dbReference type="PANTHER" id="PTHR10306">
    <property type="entry name" value="SYNAPTOPHYSIN"/>
    <property type="match status" value="1"/>
</dbReference>
<comment type="similarity">
    <text evidence="2">Belongs to the synaptophysin/synaptobrevin family.</text>
</comment>